<accession>A0A6A6BUV3</accession>
<gene>
    <name evidence="2" type="ORF">K452DRAFT_985</name>
</gene>
<evidence type="ECO:0000256" key="1">
    <source>
        <dbReference type="SAM" id="MobiDB-lite"/>
    </source>
</evidence>
<evidence type="ECO:0000313" key="2">
    <source>
        <dbReference type="EMBL" id="KAF2147055.1"/>
    </source>
</evidence>
<dbReference type="EMBL" id="ML995474">
    <property type="protein sequence ID" value="KAF2147055.1"/>
    <property type="molecule type" value="Genomic_DNA"/>
</dbReference>
<dbReference type="RefSeq" id="XP_033402763.1">
    <property type="nucleotide sequence ID" value="XM_033547400.1"/>
</dbReference>
<dbReference type="GeneID" id="54304907"/>
<organism evidence="2 3">
    <name type="scientific">Aplosporella prunicola CBS 121167</name>
    <dbReference type="NCBI Taxonomy" id="1176127"/>
    <lineage>
        <taxon>Eukaryota</taxon>
        <taxon>Fungi</taxon>
        <taxon>Dikarya</taxon>
        <taxon>Ascomycota</taxon>
        <taxon>Pezizomycotina</taxon>
        <taxon>Dothideomycetes</taxon>
        <taxon>Dothideomycetes incertae sedis</taxon>
        <taxon>Botryosphaeriales</taxon>
        <taxon>Aplosporellaceae</taxon>
        <taxon>Aplosporella</taxon>
    </lineage>
</organism>
<sequence length="99" mass="10730">MPDTSKADEKTTPTTPTKRDIQNKQRAQNTRRRYPPLPENPGHTHPRSAPPSSSTDAETLSRRHAKHAAQNTAPQDHKRKVAGKMAWGSAMTGAGGPAV</sequence>
<feature type="compositionally biased region" description="Basic and acidic residues" evidence="1">
    <location>
        <begin position="1"/>
        <end position="23"/>
    </location>
</feature>
<keyword evidence="3" id="KW-1185">Reference proteome</keyword>
<reference evidence="2" key="1">
    <citation type="journal article" date="2020" name="Stud. Mycol.">
        <title>101 Dothideomycetes genomes: a test case for predicting lifestyles and emergence of pathogens.</title>
        <authorList>
            <person name="Haridas S."/>
            <person name="Albert R."/>
            <person name="Binder M."/>
            <person name="Bloem J."/>
            <person name="Labutti K."/>
            <person name="Salamov A."/>
            <person name="Andreopoulos B."/>
            <person name="Baker S."/>
            <person name="Barry K."/>
            <person name="Bills G."/>
            <person name="Bluhm B."/>
            <person name="Cannon C."/>
            <person name="Castanera R."/>
            <person name="Culley D."/>
            <person name="Daum C."/>
            <person name="Ezra D."/>
            <person name="Gonzalez J."/>
            <person name="Henrissat B."/>
            <person name="Kuo A."/>
            <person name="Liang C."/>
            <person name="Lipzen A."/>
            <person name="Lutzoni F."/>
            <person name="Magnuson J."/>
            <person name="Mondo S."/>
            <person name="Nolan M."/>
            <person name="Ohm R."/>
            <person name="Pangilinan J."/>
            <person name="Park H.-J."/>
            <person name="Ramirez L."/>
            <person name="Alfaro M."/>
            <person name="Sun H."/>
            <person name="Tritt A."/>
            <person name="Yoshinaga Y."/>
            <person name="Zwiers L.-H."/>
            <person name="Turgeon B."/>
            <person name="Goodwin S."/>
            <person name="Spatafora J."/>
            <person name="Crous P."/>
            <person name="Grigoriev I."/>
        </authorList>
    </citation>
    <scope>NUCLEOTIDE SEQUENCE</scope>
    <source>
        <strain evidence="2">CBS 121167</strain>
    </source>
</reference>
<protein>
    <submittedName>
        <fullName evidence="2">Uncharacterized protein</fullName>
    </submittedName>
</protein>
<evidence type="ECO:0000313" key="3">
    <source>
        <dbReference type="Proteomes" id="UP000799438"/>
    </source>
</evidence>
<feature type="region of interest" description="Disordered" evidence="1">
    <location>
        <begin position="1"/>
        <end position="99"/>
    </location>
</feature>
<proteinExistence type="predicted"/>
<dbReference type="AlphaFoldDB" id="A0A6A6BUV3"/>
<dbReference type="Proteomes" id="UP000799438">
    <property type="component" value="Unassembled WGS sequence"/>
</dbReference>
<name>A0A6A6BUV3_9PEZI</name>